<dbReference type="Gramene" id="KRH26481">
    <property type="protein sequence ID" value="KRH26481"/>
    <property type="gene ID" value="GLYMA_12G175700"/>
</dbReference>
<name>A0A0R0H6G0_SOYBN</name>
<reference evidence="2" key="2">
    <citation type="submission" date="2018-02" db="UniProtKB">
        <authorList>
            <consortium name="EnsemblPlants"/>
        </authorList>
    </citation>
    <scope>IDENTIFICATION</scope>
    <source>
        <strain evidence="2">Williams 82</strain>
    </source>
</reference>
<accession>A0A0R0H6G0</accession>
<evidence type="ECO:0000313" key="2">
    <source>
        <dbReference type="EnsemblPlants" id="KRH26481"/>
    </source>
</evidence>
<evidence type="ECO:0000313" key="3">
    <source>
        <dbReference type="Proteomes" id="UP000008827"/>
    </source>
</evidence>
<dbReference type="PANTHER" id="PTHR23274">
    <property type="entry name" value="DNA HELICASE-RELATED"/>
    <property type="match status" value="1"/>
</dbReference>
<organism evidence="1">
    <name type="scientific">Glycine max</name>
    <name type="common">Soybean</name>
    <name type="synonym">Glycine hispida</name>
    <dbReference type="NCBI Taxonomy" id="3847"/>
    <lineage>
        <taxon>Eukaryota</taxon>
        <taxon>Viridiplantae</taxon>
        <taxon>Streptophyta</taxon>
        <taxon>Embryophyta</taxon>
        <taxon>Tracheophyta</taxon>
        <taxon>Spermatophyta</taxon>
        <taxon>Magnoliopsida</taxon>
        <taxon>eudicotyledons</taxon>
        <taxon>Gunneridae</taxon>
        <taxon>Pentapetalae</taxon>
        <taxon>rosids</taxon>
        <taxon>fabids</taxon>
        <taxon>Fabales</taxon>
        <taxon>Fabaceae</taxon>
        <taxon>Papilionoideae</taxon>
        <taxon>50 kb inversion clade</taxon>
        <taxon>NPAAA clade</taxon>
        <taxon>indigoferoid/millettioid clade</taxon>
        <taxon>Phaseoleae</taxon>
        <taxon>Glycine</taxon>
        <taxon>Glycine subgen. Soja</taxon>
    </lineage>
</organism>
<dbReference type="Proteomes" id="UP000008827">
    <property type="component" value="Chromosome 12"/>
</dbReference>
<dbReference type="EMBL" id="CM000845">
    <property type="protein sequence ID" value="KRH26481.1"/>
    <property type="molecule type" value="Genomic_DNA"/>
</dbReference>
<dbReference type="AlphaFoldDB" id="A0A0R0H6G0"/>
<dbReference type="SMR" id="A0A0R0H6G0"/>
<dbReference type="SUPFAM" id="SSF52540">
    <property type="entry name" value="P-loop containing nucleoside triphosphate hydrolases"/>
    <property type="match status" value="1"/>
</dbReference>
<reference evidence="1" key="3">
    <citation type="submission" date="2018-07" db="EMBL/GenBank/DDBJ databases">
        <title>WGS assembly of Glycine max.</title>
        <authorList>
            <person name="Schmutz J."/>
            <person name="Cannon S."/>
            <person name="Schlueter J."/>
            <person name="Ma J."/>
            <person name="Mitros T."/>
            <person name="Nelson W."/>
            <person name="Hyten D."/>
            <person name="Song Q."/>
            <person name="Thelen J."/>
            <person name="Cheng J."/>
            <person name="Xu D."/>
            <person name="Hellsten U."/>
            <person name="May G."/>
            <person name="Yu Y."/>
            <person name="Sakurai T."/>
            <person name="Umezawa T."/>
            <person name="Bhattacharyya M."/>
            <person name="Sandhu D."/>
            <person name="Valliyodan B."/>
            <person name="Lindquist E."/>
            <person name="Peto M."/>
            <person name="Grant D."/>
            <person name="Shu S."/>
            <person name="Goodstein D."/>
            <person name="Barry K."/>
            <person name="Futrell-Griggs M."/>
            <person name="Abernathy B."/>
            <person name="Du J."/>
            <person name="Tian Z."/>
            <person name="Zhu L."/>
            <person name="Gill N."/>
            <person name="Joshi T."/>
            <person name="Libault M."/>
            <person name="Sethuraman A."/>
            <person name="Zhang X."/>
            <person name="Shinozaki K."/>
            <person name="Nguyen H."/>
            <person name="Wing R."/>
            <person name="Cregan P."/>
            <person name="Specht J."/>
            <person name="Grimwood J."/>
            <person name="Rokhsar D."/>
            <person name="Stacey G."/>
            <person name="Shoemaker R."/>
            <person name="Jackson S."/>
        </authorList>
    </citation>
    <scope>NUCLEOTIDE SEQUENCE</scope>
    <source>
        <tissue evidence="1">Callus</tissue>
    </source>
</reference>
<reference evidence="1 2" key="1">
    <citation type="journal article" date="2010" name="Nature">
        <title>Genome sequence of the palaeopolyploid soybean.</title>
        <authorList>
            <person name="Schmutz J."/>
            <person name="Cannon S.B."/>
            <person name="Schlueter J."/>
            <person name="Ma J."/>
            <person name="Mitros T."/>
            <person name="Nelson W."/>
            <person name="Hyten D.L."/>
            <person name="Song Q."/>
            <person name="Thelen J.J."/>
            <person name="Cheng J."/>
            <person name="Xu D."/>
            <person name="Hellsten U."/>
            <person name="May G.D."/>
            <person name="Yu Y."/>
            <person name="Sakurai T."/>
            <person name="Umezawa T."/>
            <person name="Bhattacharyya M.K."/>
            <person name="Sandhu D."/>
            <person name="Valliyodan B."/>
            <person name="Lindquist E."/>
            <person name="Peto M."/>
            <person name="Grant D."/>
            <person name="Shu S."/>
            <person name="Goodstein D."/>
            <person name="Barry K."/>
            <person name="Futrell-Griggs M."/>
            <person name="Abernathy B."/>
            <person name="Du J."/>
            <person name="Tian Z."/>
            <person name="Zhu L."/>
            <person name="Gill N."/>
            <person name="Joshi T."/>
            <person name="Libault M."/>
            <person name="Sethuraman A."/>
            <person name="Zhang X.-C."/>
            <person name="Shinozaki K."/>
            <person name="Nguyen H.T."/>
            <person name="Wing R.A."/>
            <person name="Cregan P."/>
            <person name="Specht J."/>
            <person name="Grimwood J."/>
            <person name="Rokhsar D."/>
            <person name="Stacey G."/>
            <person name="Shoemaker R.C."/>
            <person name="Jackson S.A."/>
        </authorList>
    </citation>
    <scope>NUCLEOTIDE SEQUENCE</scope>
    <source>
        <strain evidence="2">cv. Williams 82</strain>
        <tissue evidence="1">Callus</tissue>
    </source>
</reference>
<dbReference type="InParanoid" id="A0A0R0H6G0"/>
<dbReference type="InterPro" id="IPR027417">
    <property type="entry name" value="P-loop_NTPase"/>
</dbReference>
<sequence length="155" mass="17276">MHLQNNVQSPDEQETATFAKWILDIGDGIIGHENDGYSTIEIPEDLLITKYDDQIHAIVNSTFPDLSQHHNDPQFFNSRAILASTNETSLSTVGLYLPKPVFSHGQLYVALSRVKTKKGLKILIHNKDQKNMTSTTNVVSKEVFNNLTSGPLINS</sequence>
<dbReference type="EnsemblPlants" id="KRH26481">
    <property type="protein sequence ID" value="KRH26481"/>
    <property type="gene ID" value="GLYMA_12G175700"/>
</dbReference>
<gene>
    <name evidence="1" type="ORF">GLYMA_12G175700</name>
</gene>
<evidence type="ECO:0000313" key="1">
    <source>
        <dbReference type="EMBL" id="KRH26481.1"/>
    </source>
</evidence>
<keyword evidence="3" id="KW-1185">Reference proteome</keyword>
<protein>
    <submittedName>
        <fullName evidence="1 2">Uncharacterized protein</fullName>
    </submittedName>
</protein>
<dbReference type="OMA" id="SEWVLGM"/>
<proteinExistence type="predicted"/>
<dbReference type="PANTHER" id="PTHR23274:SF33">
    <property type="entry name" value="ANIMAL RPA1 DOMAIN PROTEIN"/>
    <property type="match status" value="1"/>
</dbReference>